<feature type="compositionally biased region" description="Basic and acidic residues" evidence="1">
    <location>
        <begin position="77"/>
        <end position="88"/>
    </location>
</feature>
<dbReference type="VEuPathDB" id="FungiDB:ASPZODRAFT_21543"/>
<dbReference type="GeneID" id="34614322"/>
<dbReference type="EMBL" id="KV878336">
    <property type="protein sequence ID" value="OJJ51039.1"/>
    <property type="molecule type" value="Genomic_DNA"/>
</dbReference>
<dbReference type="AlphaFoldDB" id="A0A1L9SV14"/>
<feature type="compositionally biased region" description="Polar residues" evidence="1">
    <location>
        <begin position="50"/>
        <end position="64"/>
    </location>
</feature>
<sequence>MPSSKTDTSVRFPEREDQKRRLRNTTQDQKATSRMKDAASSGKNRVDDINSWSPEQLLSSSMDDQGNPVPDPVTFHDGAKARKGKNPDDEPDLYDAMHDDFD</sequence>
<dbReference type="Proteomes" id="UP000184188">
    <property type="component" value="Unassembled WGS sequence"/>
</dbReference>
<gene>
    <name evidence="2" type="ORF">ASPZODRAFT_21543</name>
</gene>
<name>A0A1L9SV14_9EURO</name>
<dbReference type="RefSeq" id="XP_022585549.1">
    <property type="nucleotide sequence ID" value="XM_022727858.1"/>
</dbReference>
<feature type="region of interest" description="Disordered" evidence="1">
    <location>
        <begin position="1"/>
        <end position="102"/>
    </location>
</feature>
<evidence type="ECO:0000313" key="3">
    <source>
        <dbReference type="Proteomes" id="UP000184188"/>
    </source>
</evidence>
<evidence type="ECO:0000313" key="2">
    <source>
        <dbReference type="EMBL" id="OJJ51039.1"/>
    </source>
</evidence>
<accession>A0A1L9SV14</accession>
<protein>
    <submittedName>
        <fullName evidence="2">Uncharacterized protein</fullName>
    </submittedName>
</protein>
<reference evidence="3" key="1">
    <citation type="journal article" date="2017" name="Genome Biol.">
        <title>Comparative genomics reveals high biological diversity and specific adaptations in the industrially and medically important fungal genus Aspergillus.</title>
        <authorList>
            <person name="de Vries R.P."/>
            <person name="Riley R."/>
            <person name="Wiebenga A."/>
            <person name="Aguilar-Osorio G."/>
            <person name="Amillis S."/>
            <person name="Uchima C.A."/>
            <person name="Anderluh G."/>
            <person name="Asadollahi M."/>
            <person name="Askin M."/>
            <person name="Barry K."/>
            <person name="Battaglia E."/>
            <person name="Bayram O."/>
            <person name="Benocci T."/>
            <person name="Braus-Stromeyer S.A."/>
            <person name="Caldana C."/>
            <person name="Canovas D."/>
            <person name="Cerqueira G.C."/>
            <person name="Chen F."/>
            <person name="Chen W."/>
            <person name="Choi C."/>
            <person name="Clum A."/>
            <person name="Dos Santos R.A."/>
            <person name="Damasio A.R."/>
            <person name="Diallinas G."/>
            <person name="Emri T."/>
            <person name="Fekete E."/>
            <person name="Flipphi M."/>
            <person name="Freyberg S."/>
            <person name="Gallo A."/>
            <person name="Gournas C."/>
            <person name="Habgood R."/>
            <person name="Hainaut M."/>
            <person name="Harispe M.L."/>
            <person name="Henrissat B."/>
            <person name="Hilden K.S."/>
            <person name="Hope R."/>
            <person name="Hossain A."/>
            <person name="Karabika E."/>
            <person name="Karaffa L."/>
            <person name="Karanyi Z."/>
            <person name="Krasevec N."/>
            <person name="Kuo A."/>
            <person name="Kusch H."/>
            <person name="LaButti K."/>
            <person name="Lagendijk E.L."/>
            <person name="Lapidus A."/>
            <person name="Levasseur A."/>
            <person name="Lindquist E."/>
            <person name="Lipzen A."/>
            <person name="Logrieco A.F."/>
            <person name="MacCabe A."/>
            <person name="Maekelae M.R."/>
            <person name="Malavazi I."/>
            <person name="Melin P."/>
            <person name="Meyer V."/>
            <person name="Mielnichuk N."/>
            <person name="Miskei M."/>
            <person name="Molnar A.P."/>
            <person name="Mule G."/>
            <person name="Ngan C.Y."/>
            <person name="Orejas M."/>
            <person name="Orosz E."/>
            <person name="Ouedraogo J.P."/>
            <person name="Overkamp K.M."/>
            <person name="Park H.-S."/>
            <person name="Perrone G."/>
            <person name="Piumi F."/>
            <person name="Punt P.J."/>
            <person name="Ram A.F."/>
            <person name="Ramon A."/>
            <person name="Rauscher S."/>
            <person name="Record E."/>
            <person name="Riano-Pachon D.M."/>
            <person name="Robert V."/>
            <person name="Roehrig J."/>
            <person name="Ruller R."/>
            <person name="Salamov A."/>
            <person name="Salih N.S."/>
            <person name="Samson R.A."/>
            <person name="Sandor E."/>
            <person name="Sanguinetti M."/>
            <person name="Schuetze T."/>
            <person name="Sepcic K."/>
            <person name="Shelest E."/>
            <person name="Sherlock G."/>
            <person name="Sophianopoulou V."/>
            <person name="Squina F.M."/>
            <person name="Sun H."/>
            <person name="Susca A."/>
            <person name="Todd R.B."/>
            <person name="Tsang A."/>
            <person name="Unkles S.E."/>
            <person name="van de Wiele N."/>
            <person name="van Rossen-Uffink D."/>
            <person name="Oliveira J.V."/>
            <person name="Vesth T.C."/>
            <person name="Visser J."/>
            <person name="Yu J.-H."/>
            <person name="Zhou M."/>
            <person name="Andersen M.R."/>
            <person name="Archer D.B."/>
            <person name="Baker S.E."/>
            <person name="Benoit I."/>
            <person name="Brakhage A.A."/>
            <person name="Braus G.H."/>
            <person name="Fischer R."/>
            <person name="Frisvad J.C."/>
            <person name="Goldman G.H."/>
            <person name="Houbraken J."/>
            <person name="Oakley B."/>
            <person name="Pocsi I."/>
            <person name="Scazzocchio C."/>
            <person name="Seiboth B."/>
            <person name="vanKuyk P.A."/>
            <person name="Wortman J."/>
            <person name="Dyer P.S."/>
            <person name="Grigoriev I.V."/>
        </authorList>
    </citation>
    <scope>NUCLEOTIDE SEQUENCE [LARGE SCALE GENOMIC DNA]</scope>
    <source>
        <strain evidence="3">CBS 506.65</strain>
    </source>
</reference>
<dbReference type="OrthoDB" id="4476768at2759"/>
<organism evidence="2 3">
    <name type="scientific">Penicilliopsis zonata CBS 506.65</name>
    <dbReference type="NCBI Taxonomy" id="1073090"/>
    <lineage>
        <taxon>Eukaryota</taxon>
        <taxon>Fungi</taxon>
        <taxon>Dikarya</taxon>
        <taxon>Ascomycota</taxon>
        <taxon>Pezizomycotina</taxon>
        <taxon>Eurotiomycetes</taxon>
        <taxon>Eurotiomycetidae</taxon>
        <taxon>Eurotiales</taxon>
        <taxon>Aspergillaceae</taxon>
        <taxon>Penicilliopsis</taxon>
    </lineage>
</organism>
<keyword evidence="3" id="KW-1185">Reference proteome</keyword>
<proteinExistence type="predicted"/>
<evidence type="ECO:0000256" key="1">
    <source>
        <dbReference type="SAM" id="MobiDB-lite"/>
    </source>
</evidence>